<dbReference type="GeneID" id="116296379"/>
<proteinExistence type="predicted"/>
<dbReference type="OrthoDB" id="5990555at2759"/>
<dbReference type="RefSeq" id="XP_031560247.1">
    <property type="nucleotide sequence ID" value="XM_031704387.1"/>
</dbReference>
<dbReference type="KEGG" id="aten:116296379"/>
<feature type="region of interest" description="Disordered" evidence="1">
    <location>
        <begin position="1"/>
        <end position="60"/>
    </location>
</feature>
<dbReference type="InParanoid" id="A0A6P8I5J3"/>
<dbReference type="InterPro" id="IPR008160">
    <property type="entry name" value="Collagen"/>
</dbReference>
<accession>A0A6P8I5J3</accession>
<dbReference type="AlphaFoldDB" id="A0A6P8I5J3"/>
<name>A0A6P8I5J3_ACTTE</name>
<keyword evidence="2" id="KW-1185">Reference proteome</keyword>
<organism evidence="2 3">
    <name type="scientific">Actinia tenebrosa</name>
    <name type="common">Australian red waratah sea anemone</name>
    <dbReference type="NCBI Taxonomy" id="6105"/>
    <lineage>
        <taxon>Eukaryota</taxon>
        <taxon>Metazoa</taxon>
        <taxon>Cnidaria</taxon>
        <taxon>Anthozoa</taxon>
        <taxon>Hexacorallia</taxon>
        <taxon>Actiniaria</taxon>
        <taxon>Actiniidae</taxon>
        <taxon>Actinia</taxon>
    </lineage>
</organism>
<dbReference type="Pfam" id="PF01391">
    <property type="entry name" value="Collagen"/>
    <property type="match status" value="1"/>
</dbReference>
<evidence type="ECO:0000256" key="1">
    <source>
        <dbReference type="SAM" id="MobiDB-lite"/>
    </source>
</evidence>
<gene>
    <name evidence="3" type="primary">LOC116296379</name>
</gene>
<feature type="non-terminal residue" evidence="3">
    <location>
        <position position="129"/>
    </location>
</feature>
<evidence type="ECO:0000313" key="3">
    <source>
        <dbReference type="RefSeq" id="XP_031560247.1"/>
    </source>
</evidence>
<reference evidence="3" key="1">
    <citation type="submission" date="2025-08" db="UniProtKB">
        <authorList>
            <consortium name="RefSeq"/>
        </authorList>
    </citation>
    <scope>IDENTIFICATION</scope>
    <source>
        <tissue evidence="3">Tentacle</tissue>
    </source>
</reference>
<sequence>MDVSNPHLDKRGSKGDPGPQGTKGDPGPQGSKGDPGPQGSKGDPGPQGPAGPKARRYSFDLSGVNMPSDGTIYRGTVNVDGVTKYPKDFQVFALEFVLDGNRRDWTFTYVVSMIPGGWTTTQSNGAGFN</sequence>
<evidence type="ECO:0000313" key="2">
    <source>
        <dbReference type="Proteomes" id="UP000515163"/>
    </source>
</evidence>
<dbReference type="Gene3D" id="1.20.5.320">
    <property type="entry name" value="6-Phosphogluconate Dehydrogenase, domain 3"/>
    <property type="match status" value="1"/>
</dbReference>
<protein>
    <submittedName>
        <fullName evidence="3">Collagen alpha-1(I) chain-like</fullName>
    </submittedName>
</protein>
<dbReference type="Proteomes" id="UP000515163">
    <property type="component" value="Unplaced"/>
</dbReference>